<evidence type="ECO:0000313" key="1">
    <source>
        <dbReference type="EMBL" id="KAI8556183.1"/>
    </source>
</evidence>
<accession>A0ACC0NUC6</accession>
<dbReference type="Proteomes" id="UP001062846">
    <property type="component" value="Chromosome 5"/>
</dbReference>
<sequence length="250" mass="28037">MMDGGNAQPDLNQLRFETPRGGYYEDSVIVINKGLKMELVKILAIFTAIDFSNNCFKGKIPDTLGDLKSLIVLNLSHNALTGSIPSSLGNLSALESLDLSLNKLRGSIPVTLASLTFLSFLNLSYNQLVGMIPSGPQLQLFPGTSFEGNKGLWGPPLATKEAKLAPPTLNGTQSYAEEDKINWVYIIATLGYTLGFGVIVGPLLYSKRWKQFYYKPLDRVIVRTLHHREQRARHQRRSDNRNQLWRRQHH</sequence>
<protein>
    <submittedName>
        <fullName evidence="1">Uncharacterized protein</fullName>
    </submittedName>
</protein>
<keyword evidence="2" id="KW-1185">Reference proteome</keyword>
<organism evidence="1 2">
    <name type="scientific">Rhododendron molle</name>
    <name type="common">Chinese azalea</name>
    <name type="synonym">Azalea mollis</name>
    <dbReference type="NCBI Taxonomy" id="49168"/>
    <lineage>
        <taxon>Eukaryota</taxon>
        <taxon>Viridiplantae</taxon>
        <taxon>Streptophyta</taxon>
        <taxon>Embryophyta</taxon>
        <taxon>Tracheophyta</taxon>
        <taxon>Spermatophyta</taxon>
        <taxon>Magnoliopsida</taxon>
        <taxon>eudicotyledons</taxon>
        <taxon>Gunneridae</taxon>
        <taxon>Pentapetalae</taxon>
        <taxon>asterids</taxon>
        <taxon>Ericales</taxon>
        <taxon>Ericaceae</taxon>
        <taxon>Ericoideae</taxon>
        <taxon>Rhodoreae</taxon>
        <taxon>Rhododendron</taxon>
    </lineage>
</organism>
<evidence type="ECO:0000313" key="2">
    <source>
        <dbReference type="Proteomes" id="UP001062846"/>
    </source>
</evidence>
<comment type="caution">
    <text evidence="1">The sequence shown here is derived from an EMBL/GenBank/DDBJ whole genome shotgun (WGS) entry which is preliminary data.</text>
</comment>
<dbReference type="EMBL" id="CM046392">
    <property type="protein sequence ID" value="KAI8556183.1"/>
    <property type="molecule type" value="Genomic_DNA"/>
</dbReference>
<name>A0ACC0NUC6_RHOML</name>
<reference evidence="1" key="1">
    <citation type="submission" date="2022-02" db="EMBL/GenBank/DDBJ databases">
        <title>Plant Genome Project.</title>
        <authorList>
            <person name="Zhang R.-G."/>
        </authorList>
    </citation>
    <scope>NUCLEOTIDE SEQUENCE</scope>
    <source>
        <strain evidence="1">AT1</strain>
    </source>
</reference>
<proteinExistence type="predicted"/>
<gene>
    <name evidence="1" type="ORF">RHMOL_Rhmol05G0232200</name>
</gene>